<dbReference type="InterPro" id="IPR036890">
    <property type="entry name" value="HATPase_C_sf"/>
</dbReference>
<dbReference type="CDD" id="cd00082">
    <property type="entry name" value="HisKA"/>
    <property type="match status" value="1"/>
</dbReference>
<keyword evidence="2" id="KW-0067">ATP-binding</keyword>
<dbReference type="InterPro" id="IPR011006">
    <property type="entry name" value="CheY-like_superfamily"/>
</dbReference>
<dbReference type="SUPFAM" id="SSF55785">
    <property type="entry name" value="PYP-like sensor domain (PAS domain)"/>
    <property type="match status" value="1"/>
</dbReference>
<dbReference type="Gene3D" id="3.40.50.2300">
    <property type="match status" value="1"/>
</dbReference>
<dbReference type="InterPro" id="IPR003594">
    <property type="entry name" value="HATPase_dom"/>
</dbReference>
<dbReference type="SMART" id="SM00388">
    <property type="entry name" value="HisKA"/>
    <property type="match status" value="1"/>
</dbReference>
<dbReference type="Gene3D" id="1.10.287.130">
    <property type="match status" value="1"/>
</dbReference>
<sequence>MNNRKIPRSSYIKIVIILILSNSLWISISFQKQDALYQETEVHTNLYAQIFREEINERINLMKIFQSQWVNDDNESKLYDYDRFLSLAPQFWDIYVGMLAISWINISGYIKWVYPVVETTPPLNISVVINEDGTINDGLYNAKESGNVSLRFTTNLIRGGIGYTAYYPLIWNNSITGFFAFVFRSSELIEEIVLGSPDLNDYSFSIFGNQTELYQFGEIFDLNSKHTVNYNLSFYDHSWQLYFCPISTNIRDASPLGNWQLLIFGILLPFITILAEIIILTQKRKTRKTVSEKKKLETQLKRSESDRLLILENLRENVIYYDNPDLSIKWANKAAKKAFSKIIDHSFKDERHWDILNQKCYKIWYGKSKGCIDCPVLKAFKTSKESRLIKKSLDGKIWSINAFPAFDKNNKIVGVVEVMIDITVQNKMEENLRHSQKMDAVGRLAGGIAHDFNNFLTVINGYCELILNQIEDENPIREDLQEVSHAGKQAAFLTQQLLKFSRKQIFQTQILDLNEIIANMNKMLTHLIGENVEYNSNLGFGEYKIEADPNQIEQIIMNLVINARDAMPKGGILTIETQNIFLDEDSATSYPFLVDPGMYVLIIISDTGIGMSEEIREHIFEPFFTTKPQGKGTGLGLSTVFGIVKQSNGFITVHSELGKGTQLKVYLPQVNKPIVELKKEESILVGFEGHKTVLFVEDNDLILKYLKKILESNDLTVLIARDGIEAIEIFNENHDKIDLLITDIIMPRMSGIELINDHLLHIEPNLKVLLISGYSPDTIKIPEKIIQDGNFLQKPFTASQLIQKINYILRIKED</sequence>
<keyword evidence="1" id="KW-0597">Phosphoprotein</keyword>
<dbReference type="Proteomes" id="UP000321408">
    <property type="component" value="Chromosome"/>
</dbReference>
<dbReference type="PRINTS" id="PR00344">
    <property type="entry name" value="BCTRLSENSOR"/>
</dbReference>
<evidence type="ECO:0000313" key="2">
    <source>
        <dbReference type="EMBL" id="QEE16139.2"/>
    </source>
</evidence>
<evidence type="ECO:0000313" key="3">
    <source>
        <dbReference type="Proteomes" id="UP000321408"/>
    </source>
</evidence>
<organism evidence="2 3">
    <name type="scientific">Promethearchaeum syntrophicum</name>
    <dbReference type="NCBI Taxonomy" id="2594042"/>
    <lineage>
        <taxon>Archaea</taxon>
        <taxon>Promethearchaeati</taxon>
        <taxon>Promethearchaeota</taxon>
        <taxon>Promethearchaeia</taxon>
        <taxon>Promethearchaeales</taxon>
        <taxon>Promethearchaeaceae</taxon>
        <taxon>Promethearchaeum</taxon>
    </lineage>
</organism>
<dbReference type="PANTHER" id="PTHR43065">
    <property type="entry name" value="SENSOR HISTIDINE KINASE"/>
    <property type="match status" value="1"/>
</dbReference>
<dbReference type="Pfam" id="PF02518">
    <property type="entry name" value="HATPase_c"/>
    <property type="match status" value="1"/>
</dbReference>
<dbReference type="PROSITE" id="PS50113">
    <property type="entry name" value="PAC"/>
    <property type="match status" value="1"/>
</dbReference>
<gene>
    <name evidence="2" type="ORF">DSAG12_01968</name>
</gene>
<dbReference type="KEGG" id="psyt:DSAG12_01968"/>
<dbReference type="InterPro" id="IPR005467">
    <property type="entry name" value="His_kinase_dom"/>
</dbReference>
<dbReference type="SUPFAM" id="SSF52172">
    <property type="entry name" value="CheY-like"/>
    <property type="match status" value="1"/>
</dbReference>
<dbReference type="InterPro" id="IPR036097">
    <property type="entry name" value="HisK_dim/P_sf"/>
</dbReference>
<dbReference type="SMART" id="SM00448">
    <property type="entry name" value="REC"/>
    <property type="match status" value="1"/>
</dbReference>
<dbReference type="Pfam" id="PF00072">
    <property type="entry name" value="Response_reg"/>
    <property type="match status" value="1"/>
</dbReference>
<name>A0A5B9DA77_9ARCH</name>
<dbReference type="SUPFAM" id="SSF47384">
    <property type="entry name" value="Homodimeric domain of signal transducing histidine kinase"/>
    <property type="match status" value="1"/>
</dbReference>
<dbReference type="EMBL" id="CP042905">
    <property type="protein sequence ID" value="QEE16139.2"/>
    <property type="molecule type" value="Genomic_DNA"/>
</dbReference>
<dbReference type="AlphaFoldDB" id="A0A5B9DA77"/>
<dbReference type="PROSITE" id="PS50109">
    <property type="entry name" value="HIS_KIN"/>
    <property type="match status" value="1"/>
</dbReference>
<accession>A0A5B9DA77</accession>
<dbReference type="PROSITE" id="PS50110">
    <property type="entry name" value="RESPONSE_REGULATORY"/>
    <property type="match status" value="1"/>
</dbReference>
<dbReference type="InterPro" id="IPR035965">
    <property type="entry name" value="PAS-like_dom_sf"/>
</dbReference>
<dbReference type="Pfam" id="PF00512">
    <property type="entry name" value="HisKA"/>
    <property type="match status" value="1"/>
</dbReference>
<protein>
    <submittedName>
        <fullName evidence="2">ATP-binding protein</fullName>
    </submittedName>
</protein>
<dbReference type="InterPro" id="IPR000700">
    <property type="entry name" value="PAS-assoc_C"/>
</dbReference>
<dbReference type="InterPro" id="IPR003661">
    <property type="entry name" value="HisK_dim/P_dom"/>
</dbReference>
<dbReference type="OrthoDB" id="2830at2157"/>
<dbReference type="Gene3D" id="3.30.565.10">
    <property type="entry name" value="Histidine kinase-like ATPase, C-terminal domain"/>
    <property type="match status" value="1"/>
</dbReference>
<dbReference type="InterPro" id="IPR004358">
    <property type="entry name" value="Sig_transdc_His_kin-like_C"/>
</dbReference>
<keyword evidence="3" id="KW-1185">Reference proteome</keyword>
<dbReference type="Gene3D" id="3.30.450.20">
    <property type="entry name" value="PAS domain"/>
    <property type="match status" value="1"/>
</dbReference>
<dbReference type="GO" id="GO:0000155">
    <property type="term" value="F:phosphorelay sensor kinase activity"/>
    <property type="evidence" value="ECO:0007669"/>
    <property type="project" value="InterPro"/>
</dbReference>
<dbReference type="SMART" id="SM00387">
    <property type="entry name" value="HATPase_c"/>
    <property type="match status" value="1"/>
</dbReference>
<dbReference type="InterPro" id="IPR001789">
    <property type="entry name" value="Sig_transdc_resp-reg_receiver"/>
</dbReference>
<evidence type="ECO:0000256" key="1">
    <source>
        <dbReference type="ARBA" id="ARBA00022553"/>
    </source>
</evidence>
<keyword evidence="2" id="KW-0547">Nucleotide-binding</keyword>
<dbReference type="PANTHER" id="PTHR43065:SF42">
    <property type="entry name" value="TWO-COMPONENT SENSOR PPRA"/>
    <property type="match status" value="1"/>
</dbReference>
<reference evidence="2 3" key="2">
    <citation type="journal article" date="2024" name="Int. J. Syst. Evol. Microbiol.">
        <title>Promethearchaeum syntrophicum gen. nov., sp. nov., an anaerobic, obligately syntrophic archaeon, the first isolate of the lineage 'Asgard' archaea, and proposal of the new archaeal phylum Promethearchaeota phyl. nov. and kingdom Promethearchaeati regn. nov.</title>
        <authorList>
            <person name="Imachi H."/>
            <person name="Nobu M.K."/>
            <person name="Kato S."/>
            <person name="Takaki Y."/>
            <person name="Miyazaki M."/>
            <person name="Miyata M."/>
            <person name="Ogawara M."/>
            <person name="Saito Y."/>
            <person name="Sakai S."/>
            <person name="Tahara Y.O."/>
            <person name="Takano Y."/>
            <person name="Tasumi E."/>
            <person name="Uematsu K."/>
            <person name="Yoshimura T."/>
            <person name="Itoh T."/>
            <person name="Ohkuma M."/>
            <person name="Takai K."/>
        </authorList>
    </citation>
    <scope>NUCLEOTIDE SEQUENCE [LARGE SCALE GENOMIC DNA]</scope>
    <source>
        <strain evidence="2 3">MK-D1</strain>
    </source>
</reference>
<dbReference type="SUPFAM" id="SSF55874">
    <property type="entry name" value="ATPase domain of HSP90 chaperone/DNA topoisomerase II/histidine kinase"/>
    <property type="match status" value="1"/>
</dbReference>
<proteinExistence type="predicted"/>
<reference evidence="2 3" key="1">
    <citation type="journal article" date="2020" name="Nature">
        <title>Isolation of an archaeon at the prokaryote-eukaryote interface.</title>
        <authorList>
            <person name="Imachi H."/>
            <person name="Nobu M.K."/>
            <person name="Nakahara N."/>
            <person name="Morono Y."/>
            <person name="Ogawara M."/>
            <person name="Takaki Y."/>
            <person name="Takano Y."/>
            <person name="Uematsu K."/>
            <person name="Ikuta T."/>
            <person name="Ito M."/>
            <person name="Matsui Y."/>
            <person name="Miyazaki M."/>
            <person name="Murata K."/>
            <person name="Saito Y."/>
            <person name="Sakai S."/>
            <person name="Song C."/>
            <person name="Tasumi E."/>
            <person name="Yamanaka Y."/>
            <person name="Yamaguchi T."/>
            <person name="Kamagata Y."/>
            <person name="Tamaki H."/>
            <person name="Takai K."/>
        </authorList>
    </citation>
    <scope>NUCLEOTIDE SEQUENCE [LARGE SCALE GENOMIC DNA]</scope>
    <source>
        <strain evidence="2 3">MK-D1</strain>
    </source>
</reference>